<evidence type="ECO:0000313" key="4">
    <source>
        <dbReference type="Proteomes" id="UP000235116"/>
    </source>
</evidence>
<keyword evidence="4" id="KW-1185">Reference proteome</keyword>
<evidence type="ECO:0000313" key="3">
    <source>
        <dbReference type="EMBL" id="AUM14104.1"/>
    </source>
</evidence>
<organism evidence="3 4">
    <name type="scientific">Ketobacter alkanivorans</name>
    <dbReference type="NCBI Taxonomy" id="1917421"/>
    <lineage>
        <taxon>Bacteria</taxon>
        <taxon>Pseudomonadati</taxon>
        <taxon>Pseudomonadota</taxon>
        <taxon>Gammaproteobacteria</taxon>
        <taxon>Pseudomonadales</taxon>
        <taxon>Ketobacteraceae</taxon>
        <taxon>Ketobacter</taxon>
    </lineage>
</organism>
<name>A0A2K9LTG1_9GAMM</name>
<evidence type="ECO:0000256" key="1">
    <source>
        <dbReference type="ARBA" id="ARBA00007576"/>
    </source>
</evidence>
<dbReference type="Proteomes" id="UP000235116">
    <property type="component" value="Chromosome"/>
</dbReference>
<protein>
    <recommendedName>
        <fullName evidence="2">DUF1508 domain-containing protein</fullName>
    </recommendedName>
</protein>
<dbReference type="Pfam" id="PF07411">
    <property type="entry name" value="DUF1508"/>
    <property type="match status" value="2"/>
</dbReference>
<comment type="similarity">
    <text evidence="1">Belongs to the UPF0339 family. Duplicated subfamily.</text>
</comment>
<dbReference type="SUPFAM" id="SSF160113">
    <property type="entry name" value="YegP-like"/>
    <property type="match status" value="2"/>
</dbReference>
<dbReference type="Gene3D" id="2.30.29.80">
    <property type="match status" value="1"/>
</dbReference>
<sequence>MKGWYELERSSDNQYKFVLKAANAEVILVSELYTQKASAIKGIESVRKNCGSDDSFKRLDASNGQAYFNIVAQNHEVIGTSELYSSAQMRDKGIESVKANGVSAVLKDLS</sequence>
<dbReference type="KEGG" id="kak:Kalk_17480"/>
<gene>
    <name evidence="3" type="ORF">Kalk_17480</name>
</gene>
<dbReference type="PANTHER" id="PTHR40606">
    <property type="match status" value="1"/>
</dbReference>
<evidence type="ECO:0000259" key="2">
    <source>
        <dbReference type="Pfam" id="PF07411"/>
    </source>
</evidence>
<accession>A0A2K9LTG1</accession>
<dbReference type="InterPro" id="IPR010879">
    <property type="entry name" value="DUF1508"/>
</dbReference>
<dbReference type="InterPro" id="IPR051141">
    <property type="entry name" value="UPF0339_domain"/>
</dbReference>
<dbReference type="PANTHER" id="PTHR40606:SF1">
    <property type="entry name" value="UPF0339 PROTEIN YEGP"/>
    <property type="match status" value="1"/>
</dbReference>
<reference evidence="4" key="1">
    <citation type="submission" date="2017-08" db="EMBL/GenBank/DDBJ databases">
        <title>Direct submision.</title>
        <authorList>
            <person name="Kim S.-J."/>
            <person name="Rhee S.-K."/>
        </authorList>
    </citation>
    <scope>NUCLEOTIDE SEQUENCE [LARGE SCALE GENOMIC DNA]</scope>
    <source>
        <strain evidence="4">GI5</strain>
    </source>
</reference>
<dbReference type="RefSeq" id="WP_101895479.1">
    <property type="nucleotide sequence ID" value="NZ_CP022684.1"/>
</dbReference>
<feature type="domain" description="DUF1508" evidence="2">
    <location>
        <begin position="61"/>
        <end position="108"/>
    </location>
</feature>
<dbReference type="InterPro" id="IPR036913">
    <property type="entry name" value="YegP-like_sf"/>
</dbReference>
<feature type="domain" description="DUF1508" evidence="2">
    <location>
        <begin position="11"/>
        <end position="53"/>
    </location>
</feature>
<dbReference type="EMBL" id="CP022684">
    <property type="protein sequence ID" value="AUM14104.1"/>
    <property type="molecule type" value="Genomic_DNA"/>
</dbReference>
<dbReference type="AlphaFoldDB" id="A0A2K9LTG1"/>
<proteinExistence type="inferred from homology"/>
<dbReference type="OrthoDB" id="9802792at2"/>